<reference evidence="1 2" key="1">
    <citation type="submission" date="2018-07" db="EMBL/GenBank/DDBJ databases">
        <title>Lactobacillus curvatus genome sequence.</title>
        <authorList>
            <person name="Prechtl R."/>
        </authorList>
    </citation>
    <scope>NUCLEOTIDE SEQUENCE [LARGE SCALE GENOMIC DNA]</scope>
    <source>
        <strain evidence="1 2">TMW 1.1928</strain>
    </source>
</reference>
<gene>
    <name evidence="1" type="ORF">DT351_10100</name>
</gene>
<accession>A0A385AG89</accession>
<dbReference type="EMBL" id="CP031003">
    <property type="protein sequence ID" value="AXN36657.1"/>
    <property type="molecule type" value="Genomic_DNA"/>
</dbReference>
<evidence type="ECO:0000313" key="2">
    <source>
        <dbReference type="Proteomes" id="UP000257607"/>
    </source>
</evidence>
<organism evidence="1 2">
    <name type="scientific">Latilactobacillus curvatus</name>
    <name type="common">Lactobacillus curvatus</name>
    <dbReference type="NCBI Taxonomy" id="28038"/>
    <lineage>
        <taxon>Bacteria</taxon>
        <taxon>Bacillati</taxon>
        <taxon>Bacillota</taxon>
        <taxon>Bacilli</taxon>
        <taxon>Lactobacillales</taxon>
        <taxon>Lactobacillaceae</taxon>
        <taxon>Latilactobacillus</taxon>
    </lineage>
</organism>
<proteinExistence type="predicted"/>
<name>A0A385AG89_LATCU</name>
<protein>
    <submittedName>
        <fullName evidence="1">Uncharacterized protein</fullName>
    </submittedName>
</protein>
<evidence type="ECO:0000313" key="1">
    <source>
        <dbReference type="EMBL" id="AXN36657.1"/>
    </source>
</evidence>
<sequence length="89" mass="10220">MQKEVRIRKVRLGRSTVKTPELCLVIKKESANLKCFLEGMTDLEEAILRENNGEALVGESWGPLEFDHRGRVFSNKTVKMCLQKLDDNQ</sequence>
<dbReference type="AlphaFoldDB" id="A0A385AG89"/>
<dbReference type="Proteomes" id="UP000257607">
    <property type="component" value="Chromosome"/>
</dbReference>
<dbReference type="RefSeq" id="WP_116843757.1">
    <property type="nucleotide sequence ID" value="NZ_CP031003.1"/>
</dbReference>